<dbReference type="Pfam" id="PF00892">
    <property type="entry name" value="EamA"/>
    <property type="match status" value="2"/>
</dbReference>
<organism evidence="8 9">
    <name type="scientific">Ravibacter arvi</name>
    <dbReference type="NCBI Taxonomy" id="2051041"/>
    <lineage>
        <taxon>Bacteria</taxon>
        <taxon>Pseudomonadati</taxon>
        <taxon>Bacteroidota</taxon>
        <taxon>Cytophagia</taxon>
        <taxon>Cytophagales</taxon>
        <taxon>Spirosomataceae</taxon>
        <taxon>Ravibacter</taxon>
    </lineage>
</organism>
<feature type="transmembrane region" description="Helical" evidence="6">
    <location>
        <begin position="16"/>
        <end position="34"/>
    </location>
</feature>
<dbReference type="PANTHER" id="PTHR32322:SF2">
    <property type="entry name" value="EAMA DOMAIN-CONTAINING PROTEIN"/>
    <property type="match status" value="1"/>
</dbReference>
<evidence type="ECO:0000256" key="5">
    <source>
        <dbReference type="ARBA" id="ARBA00023136"/>
    </source>
</evidence>
<dbReference type="EMBL" id="BAABEY010000034">
    <property type="protein sequence ID" value="GAA4445570.1"/>
    <property type="molecule type" value="Genomic_DNA"/>
</dbReference>
<gene>
    <name evidence="8" type="primary">yedA</name>
    <name evidence="8" type="ORF">GCM10023091_37390</name>
</gene>
<dbReference type="InterPro" id="IPR050638">
    <property type="entry name" value="AA-Vitamin_Transporters"/>
</dbReference>
<feature type="domain" description="EamA" evidence="7">
    <location>
        <begin position="17"/>
        <end position="148"/>
    </location>
</feature>
<feature type="transmembrane region" description="Helical" evidence="6">
    <location>
        <begin position="161"/>
        <end position="182"/>
    </location>
</feature>
<comment type="similarity">
    <text evidence="2">Belongs to the EamA transporter family.</text>
</comment>
<feature type="transmembrane region" description="Helical" evidence="6">
    <location>
        <begin position="282"/>
        <end position="301"/>
    </location>
</feature>
<reference evidence="9" key="1">
    <citation type="journal article" date="2019" name="Int. J. Syst. Evol. Microbiol.">
        <title>The Global Catalogue of Microorganisms (GCM) 10K type strain sequencing project: providing services to taxonomists for standard genome sequencing and annotation.</title>
        <authorList>
            <consortium name="The Broad Institute Genomics Platform"/>
            <consortium name="The Broad Institute Genome Sequencing Center for Infectious Disease"/>
            <person name="Wu L."/>
            <person name="Ma J."/>
        </authorList>
    </citation>
    <scope>NUCLEOTIDE SEQUENCE [LARGE SCALE GENOMIC DNA]</scope>
    <source>
        <strain evidence="9">JCM 31920</strain>
    </source>
</reference>
<dbReference type="SUPFAM" id="SSF103481">
    <property type="entry name" value="Multidrug resistance efflux transporter EmrE"/>
    <property type="match status" value="2"/>
</dbReference>
<evidence type="ECO:0000256" key="4">
    <source>
        <dbReference type="ARBA" id="ARBA00022989"/>
    </source>
</evidence>
<proteinExistence type="inferred from homology"/>
<feature type="transmembrane region" description="Helical" evidence="6">
    <location>
        <begin position="103"/>
        <end position="124"/>
    </location>
</feature>
<keyword evidence="9" id="KW-1185">Reference proteome</keyword>
<evidence type="ECO:0000256" key="6">
    <source>
        <dbReference type="SAM" id="Phobius"/>
    </source>
</evidence>
<feature type="transmembrane region" description="Helical" evidence="6">
    <location>
        <begin position="78"/>
        <end position="97"/>
    </location>
</feature>
<evidence type="ECO:0000259" key="7">
    <source>
        <dbReference type="Pfam" id="PF00892"/>
    </source>
</evidence>
<feature type="domain" description="EamA" evidence="7">
    <location>
        <begin position="161"/>
        <end position="299"/>
    </location>
</feature>
<keyword evidence="5 6" id="KW-0472">Membrane</keyword>
<feature type="transmembrane region" description="Helical" evidence="6">
    <location>
        <begin position="260"/>
        <end position="276"/>
    </location>
</feature>
<evidence type="ECO:0000256" key="3">
    <source>
        <dbReference type="ARBA" id="ARBA00022692"/>
    </source>
</evidence>
<accession>A0ABP8MAF6</accession>
<keyword evidence="4 6" id="KW-1133">Transmembrane helix</keyword>
<evidence type="ECO:0000256" key="2">
    <source>
        <dbReference type="ARBA" id="ARBA00007362"/>
    </source>
</evidence>
<dbReference type="Gene3D" id="1.10.3730.20">
    <property type="match status" value="1"/>
</dbReference>
<comment type="caution">
    <text evidence="8">The sequence shown here is derived from an EMBL/GenBank/DDBJ whole genome shotgun (WGS) entry which is preliminary data.</text>
</comment>
<keyword evidence="3 6" id="KW-0812">Transmembrane</keyword>
<evidence type="ECO:0000313" key="9">
    <source>
        <dbReference type="Proteomes" id="UP001501508"/>
    </source>
</evidence>
<evidence type="ECO:0000256" key="1">
    <source>
        <dbReference type="ARBA" id="ARBA00004141"/>
    </source>
</evidence>
<dbReference type="InterPro" id="IPR037185">
    <property type="entry name" value="EmrE-like"/>
</dbReference>
<dbReference type="PANTHER" id="PTHR32322">
    <property type="entry name" value="INNER MEMBRANE TRANSPORTER"/>
    <property type="match status" value="1"/>
</dbReference>
<comment type="subcellular location">
    <subcellularLocation>
        <location evidence="1">Membrane</location>
        <topology evidence="1">Multi-pass membrane protein</topology>
    </subcellularLocation>
</comment>
<feature type="transmembrane region" description="Helical" evidence="6">
    <location>
        <begin position="131"/>
        <end position="149"/>
    </location>
</feature>
<name>A0ABP8MAF6_9BACT</name>
<dbReference type="Proteomes" id="UP001501508">
    <property type="component" value="Unassembled WGS sequence"/>
</dbReference>
<protein>
    <submittedName>
        <fullName evidence="8">Drug/metabolite exporter YedA</fullName>
    </submittedName>
</protein>
<sequence length="303" mass="32436">MMHFSTSGGLSQQSKLVLNLLSVYFIWGSTYLFIHFMTESMPPLYMAGWRLLVAGGILYPVARLSGHARPNGRESMSAGLLGILLLGCSMGGMTIAIQYLPTGIAALLAGLLPLFLIVMNWVTFARKKPSVLAMTGLLVGIAGIVMLVQPGSFKETSSESWIGIVLIFFADVFWAAGTLLSARLKLPGQMVSSAVQMLVGGVVLLSVSLLFEPVTMWSIFEAPDKALGSLLYLVVFGSIIGFSSYSWLARNAPPQLLSTYAYVNPVVAMFLGWAFAGEVLSGQSLMAGIVILIGVICIVIGRK</sequence>
<feature type="transmembrane region" description="Helical" evidence="6">
    <location>
        <begin position="226"/>
        <end position="248"/>
    </location>
</feature>
<dbReference type="InterPro" id="IPR000620">
    <property type="entry name" value="EamA_dom"/>
</dbReference>
<feature type="transmembrane region" description="Helical" evidence="6">
    <location>
        <begin position="46"/>
        <end position="66"/>
    </location>
</feature>
<evidence type="ECO:0000313" key="8">
    <source>
        <dbReference type="EMBL" id="GAA4445570.1"/>
    </source>
</evidence>
<dbReference type="RefSeq" id="WP_345032046.1">
    <property type="nucleotide sequence ID" value="NZ_BAABEY010000034.1"/>
</dbReference>
<feature type="transmembrane region" description="Helical" evidence="6">
    <location>
        <begin position="194"/>
        <end position="220"/>
    </location>
</feature>